<dbReference type="PROSITE" id="PS50972">
    <property type="entry name" value="PTERIN_BINDING"/>
    <property type="match status" value="1"/>
</dbReference>
<dbReference type="Gene3D" id="3.20.20.140">
    <property type="entry name" value="Metal-dependent hydrolases"/>
    <property type="match status" value="1"/>
</dbReference>
<dbReference type="AlphaFoldDB" id="A0A4R0IAT2"/>
<dbReference type="InterPro" id="IPR011059">
    <property type="entry name" value="Metal-dep_hydrolase_composite"/>
</dbReference>
<feature type="domain" description="Pterin-binding" evidence="1">
    <location>
        <begin position="153"/>
        <end position="426"/>
    </location>
</feature>
<dbReference type="Proteomes" id="UP000294225">
    <property type="component" value="Unassembled WGS sequence"/>
</dbReference>
<dbReference type="InterPro" id="IPR006680">
    <property type="entry name" value="Amidohydro-rel"/>
</dbReference>
<dbReference type="InterPro" id="IPR032466">
    <property type="entry name" value="Metal_Hydrolase"/>
</dbReference>
<dbReference type="Pfam" id="PF01979">
    <property type="entry name" value="Amidohydro_1"/>
    <property type="match status" value="1"/>
</dbReference>
<evidence type="ECO:0000259" key="1">
    <source>
        <dbReference type="PROSITE" id="PS50972"/>
    </source>
</evidence>
<evidence type="ECO:0000313" key="3">
    <source>
        <dbReference type="Proteomes" id="UP000294225"/>
    </source>
</evidence>
<dbReference type="PANTHER" id="PTHR43135">
    <property type="entry name" value="ALPHA-D-RIBOSE 1-METHYLPHOSPHONATE 5-TRIPHOSPHATE DIPHOSPHATASE"/>
    <property type="match status" value="1"/>
</dbReference>
<reference evidence="2 3" key="1">
    <citation type="submission" date="2019-02" db="EMBL/GenBank/DDBJ databases">
        <title>Kribbella capetownensis sp. nov. and Kribbella speibonae sp. nov., isolated from soil.</title>
        <authorList>
            <person name="Curtis S.M."/>
            <person name="Norton I."/>
            <person name="Everest G.J."/>
            <person name="Meyers P.R."/>
        </authorList>
    </citation>
    <scope>NUCLEOTIDE SEQUENCE [LARGE SCALE GENOMIC DNA]</scope>
    <source>
        <strain evidence="2 3">YM55</strain>
    </source>
</reference>
<evidence type="ECO:0000313" key="2">
    <source>
        <dbReference type="EMBL" id="TCC30153.1"/>
    </source>
</evidence>
<dbReference type="RefSeq" id="WP_131499965.1">
    <property type="nucleotide sequence ID" value="NZ_SJKC01000008.1"/>
</dbReference>
<dbReference type="SUPFAM" id="SSF51338">
    <property type="entry name" value="Composite domain of metallo-dependent hydrolases"/>
    <property type="match status" value="1"/>
</dbReference>
<dbReference type="Gene3D" id="2.30.40.10">
    <property type="entry name" value="Urease, subunit C, domain 1"/>
    <property type="match status" value="1"/>
</dbReference>
<dbReference type="InterPro" id="IPR051781">
    <property type="entry name" value="Metallo-dep_Hydrolase"/>
</dbReference>
<sequence length="426" mass="45076">MTADQGQPIVFRQVRVLDVRQGRVGDPVQVEVRDGIISKISPEGEIPAGARVVAGEGQILMPGLIDAHWHSILAAVPLATALMGDVGYLHILAAAAARDTLLRGFTSVRDAGGPSFGLKQAIDAGVVLGPRIFPSGAMISQTGGHGDFRTRNEIPRGRTGHLSHGELVGAVRIADGVDAVFEAAREQLMLGASQLKVMAGGGVASSYDPLDVTQYTEAELRAAVEAAENWGTYVMVHAYTPRAVQQAIRAGVKCIEHGQLLDDETAALMAENGVWWSLQPFLDDEDAPPVPPGSQGKFEQMVTGTETAFALASKHEVRLAWGTDTLFDPGLAAKQGKQLAKTTRWFSPAEVLTMATVTNAELLSLSGPRNPYPGVLGVVEEGALADLVLVNGNPLDDIQLLATPDTAFALIMKQGAIVKDTSSRQM</sequence>
<dbReference type="SUPFAM" id="SSF51556">
    <property type="entry name" value="Metallo-dependent hydrolases"/>
    <property type="match status" value="1"/>
</dbReference>
<organism evidence="2 3">
    <name type="scientific">Kribbella speibonae</name>
    <dbReference type="NCBI Taxonomy" id="1572660"/>
    <lineage>
        <taxon>Bacteria</taxon>
        <taxon>Bacillati</taxon>
        <taxon>Actinomycetota</taxon>
        <taxon>Actinomycetes</taxon>
        <taxon>Propionibacteriales</taxon>
        <taxon>Kribbellaceae</taxon>
        <taxon>Kribbella</taxon>
    </lineage>
</organism>
<accession>A0A4R0IAT2</accession>
<dbReference type="EMBL" id="SJKC01000008">
    <property type="protein sequence ID" value="TCC30153.1"/>
    <property type="molecule type" value="Genomic_DNA"/>
</dbReference>
<dbReference type="InterPro" id="IPR057744">
    <property type="entry name" value="OTAase-like"/>
</dbReference>
<dbReference type="PANTHER" id="PTHR43135:SF3">
    <property type="entry name" value="ALPHA-D-RIBOSE 1-METHYLPHOSPHONATE 5-TRIPHOSPHATE DIPHOSPHATASE"/>
    <property type="match status" value="1"/>
</dbReference>
<gene>
    <name evidence="2" type="ORF">E0H92_40000</name>
</gene>
<dbReference type="GO" id="GO:0016810">
    <property type="term" value="F:hydrolase activity, acting on carbon-nitrogen (but not peptide) bonds"/>
    <property type="evidence" value="ECO:0007669"/>
    <property type="project" value="InterPro"/>
</dbReference>
<protein>
    <submittedName>
        <fullName evidence="2">Amidohydrolase family protein</fullName>
    </submittedName>
</protein>
<comment type="caution">
    <text evidence="2">The sequence shown here is derived from an EMBL/GenBank/DDBJ whole genome shotgun (WGS) entry which is preliminary data.</text>
</comment>
<dbReference type="GO" id="GO:0042558">
    <property type="term" value="P:pteridine-containing compound metabolic process"/>
    <property type="evidence" value="ECO:0007669"/>
    <property type="project" value="InterPro"/>
</dbReference>
<dbReference type="InterPro" id="IPR000489">
    <property type="entry name" value="Pterin-binding_dom"/>
</dbReference>
<dbReference type="CDD" id="cd01299">
    <property type="entry name" value="Met_dep_hydrolase_A"/>
    <property type="match status" value="1"/>
</dbReference>
<name>A0A4R0IAT2_9ACTN</name>
<proteinExistence type="predicted"/>
<keyword evidence="2" id="KW-0378">Hydrolase</keyword>